<accession>A0ABQ7DPY6</accession>
<evidence type="ECO:0000313" key="2">
    <source>
        <dbReference type="EMBL" id="KAF3579391.1"/>
    </source>
</evidence>
<evidence type="ECO:0000256" key="1">
    <source>
        <dbReference type="SAM" id="MobiDB-lite"/>
    </source>
</evidence>
<keyword evidence="3" id="KW-1185">Reference proteome</keyword>
<dbReference type="Pfam" id="PF01159">
    <property type="entry name" value="Ribosomal_L6e"/>
    <property type="match status" value="1"/>
</dbReference>
<comment type="caution">
    <text evidence="2">The sequence shown here is derived from an EMBL/GenBank/DDBJ whole genome shotgun (WGS) entry which is preliminary data.</text>
</comment>
<evidence type="ECO:0000313" key="3">
    <source>
        <dbReference type="Proteomes" id="UP000266723"/>
    </source>
</evidence>
<reference evidence="2 3" key="1">
    <citation type="journal article" date="2020" name="BMC Genomics">
        <title>Intraspecific diversification of the crop wild relative Brassica cretica Lam. using demographic model selection.</title>
        <authorList>
            <person name="Kioukis A."/>
            <person name="Michalopoulou V.A."/>
            <person name="Briers L."/>
            <person name="Pirintsos S."/>
            <person name="Studholme D.J."/>
            <person name="Pavlidis P."/>
            <person name="Sarris P.F."/>
        </authorList>
    </citation>
    <scope>NUCLEOTIDE SEQUENCE [LARGE SCALE GENOMIC DNA]</scope>
    <source>
        <strain evidence="3">cv. PFS-1207/04</strain>
    </source>
</reference>
<dbReference type="Proteomes" id="UP000266723">
    <property type="component" value="Unassembled WGS sequence"/>
</dbReference>
<protein>
    <submittedName>
        <fullName evidence="2">Uncharacterized protein</fullName>
    </submittedName>
</protein>
<sequence>MICSNRPIRRLQLISNRSRRESKPPPPSPLMTRNGRYKVDQRKELNYDTNLEASSVKASLFLGSEATSADLSACSCECDWITDRASPLAPGTVRIILAGRSIRVFEAEREAIIFFRKYVTVLMKDIIQLLSSFSESVYTREKNDQKAVDGALIKAIEVVSELNNCLGTRFSLHKEWSRISLFS</sequence>
<gene>
    <name evidence="2" type="ORF">DY000_02032687</name>
</gene>
<name>A0ABQ7DPY6_BRACR</name>
<organism evidence="2 3">
    <name type="scientific">Brassica cretica</name>
    <name type="common">Mustard</name>
    <dbReference type="NCBI Taxonomy" id="69181"/>
    <lineage>
        <taxon>Eukaryota</taxon>
        <taxon>Viridiplantae</taxon>
        <taxon>Streptophyta</taxon>
        <taxon>Embryophyta</taxon>
        <taxon>Tracheophyta</taxon>
        <taxon>Spermatophyta</taxon>
        <taxon>Magnoliopsida</taxon>
        <taxon>eudicotyledons</taxon>
        <taxon>Gunneridae</taxon>
        <taxon>Pentapetalae</taxon>
        <taxon>rosids</taxon>
        <taxon>malvids</taxon>
        <taxon>Brassicales</taxon>
        <taxon>Brassicaceae</taxon>
        <taxon>Brassiceae</taxon>
        <taxon>Brassica</taxon>
    </lineage>
</organism>
<dbReference type="InterPro" id="IPR000915">
    <property type="entry name" value="60S_ribosomal_eL6"/>
</dbReference>
<proteinExistence type="predicted"/>
<feature type="region of interest" description="Disordered" evidence="1">
    <location>
        <begin position="15"/>
        <end position="34"/>
    </location>
</feature>
<dbReference type="EMBL" id="QGKV02000649">
    <property type="protein sequence ID" value="KAF3579391.1"/>
    <property type="molecule type" value="Genomic_DNA"/>
</dbReference>